<feature type="binding site" evidence="4">
    <location>
        <position position="282"/>
    </location>
    <ligand>
        <name>pyridoxal 5'-phosphate</name>
        <dbReference type="ChEBI" id="CHEBI:597326"/>
    </ligand>
</feature>
<dbReference type="RefSeq" id="WP_188746361.1">
    <property type="nucleotide sequence ID" value="NZ_BMIJ01000002.1"/>
</dbReference>
<dbReference type="EC" id="2.6.1.11" evidence="4"/>
<comment type="cofactor">
    <cofactor evidence="4">
        <name>pyridoxal 5'-phosphate</name>
        <dbReference type="ChEBI" id="CHEBI:597326"/>
    </cofactor>
    <text evidence="4">Binds 1 pyridoxal phosphate per subunit.</text>
</comment>
<comment type="caution">
    <text evidence="5">The sequence shown here is derived from an EMBL/GenBank/DDBJ whole genome shotgun (WGS) entry which is preliminary data.</text>
</comment>
<dbReference type="SUPFAM" id="SSF53383">
    <property type="entry name" value="PLP-dependent transferases"/>
    <property type="match status" value="1"/>
</dbReference>
<dbReference type="InterPro" id="IPR004636">
    <property type="entry name" value="AcOrn/SuccOrn_fam"/>
</dbReference>
<dbReference type="Pfam" id="PF00202">
    <property type="entry name" value="Aminotran_3"/>
    <property type="match status" value="1"/>
</dbReference>
<keyword evidence="1 4" id="KW-0032">Aminotransferase</keyword>
<dbReference type="InterPro" id="IPR015424">
    <property type="entry name" value="PyrdxlP-dep_Trfase"/>
</dbReference>
<sequence length="408" mass="44299">MTQHTVSRATFDDVMVPNYNPPSIIPVRGEGSRLWDQEGREYIDFAGGIAVNVLGHHHPALVKALKEQADKVWHLSNVFTNEPALQLAQMLTERTFADRVFFCNSGAEANEAAFKLVRKYAHDHFSPDKHEIIAFNQAFHGRTLFTVSVGGQAKYREGFEPVPGGITHVPYNDIEALRAAISERTCAVVMEPIQGEGGVIPANPDFARAVRELCDQHQALLVFDEVQTGVGRTGNLYAYEELGVTPDILTSAKALGGGFPIGAMLTRSEIAASFSFGTHGTTYGGNPLGCAVAKAVLEVVDTPEVLSGVKRKQQLFVDRLQAINARYHCFNEVRSAGLLIGAELSEPWQGQAAKFLAAARELGLMMLIAGPNVLRMTPSLIIPDEDIHVGMDLLEQAVATVLEVEQAG</sequence>
<dbReference type="PANTHER" id="PTHR11986:SF113">
    <property type="entry name" value="SUCCINYLORNITHINE TRANSAMINASE"/>
    <property type="match status" value="1"/>
</dbReference>
<dbReference type="NCBIfam" id="NF003468">
    <property type="entry name" value="PRK05093.1"/>
    <property type="match status" value="1"/>
</dbReference>
<dbReference type="InterPro" id="IPR017652">
    <property type="entry name" value="Ac/SucOrn_transaminase_bac"/>
</dbReference>
<feature type="binding site" evidence="4">
    <location>
        <position position="139"/>
    </location>
    <ligand>
        <name>pyridoxal 5'-phosphate</name>
        <dbReference type="ChEBI" id="CHEBI:597326"/>
    </ligand>
</feature>
<evidence type="ECO:0000313" key="6">
    <source>
        <dbReference type="Proteomes" id="UP000629025"/>
    </source>
</evidence>
<keyword evidence="4" id="KW-0055">Arginine biosynthesis</keyword>
<dbReference type="NCBIfam" id="NF002325">
    <property type="entry name" value="PRK01278.1"/>
    <property type="match status" value="1"/>
</dbReference>
<comment type="pathway">
    <text evidence="4">Amino-acid biosynthesis; L-arginine biosynthesis; N(2)-acetyl-L-ornithine from L-glutamate: step 4/4.</text>
</comment>
<proteinExistence type="inferred from homology"/>
<evidence type="ECO:0000256" key="3">
    <source>
        <dbReference type="ARBA" id="ARBA00022898"/>
    </source>
</evidence>
<dbReference type="EMBL" id="BMIJ01000002">
    <property type="protein sequence ID" value="GGB87959.1"/>
    <property type="molecule type" value="Genomic_DNA"/>
</dbReference>
<comment type="subcellular location">
    <subcellularLocation>
        <location evidence="4">Cytoplasm</location>
    </subcellularLocation>
</comment>
<feature type="binding site" evidence="4">
    <location>
        <position position="142"/>
    </location>
    <ligand>
        <name>N(2)-acetyl-L-ornithine</name>
        <dbReference type="ChEBI" id="CHEBI:57805"/>
    </ligand>
</feature>
<feature type="binding site" evidence="4">
    <location>
        <position position="281"/>
    </location>
    <ligand>
        <name>N(2)-acetyl-L-ornithine</name>
        <dbReference type="ChEBI" id="CHEBI:57805"/>
    </ligand>
</feature>
<evidence type="ECO:0000256" key="2">
    <source>
        <dbReference type="ARBA" id="ARBA00022679"/>
    </source>
</evidence>
<comment type="catalytic activity">
    <reaction evidence="4">
        <text>N(2)-acetyl-L-ornithine + 2-oxoglutarate = N-acetyl-L-glutamate 5-semialdehyde + L-glutamate</text>
        <dbReference type="Rhea" id="RHEA:18049"/>
        <dbReference type="ChEBI" id="CHEBI:16810"/>
        <dbReference type="ChEBI" id="CHEBI:29123"/>
        <dbReference type="ChEBI" id="CHEBI:29985"/>
        <dbReference type="ChEBI" id="CHEBI:57805"/>
        <dbReference type="EC" id="2.6.1.11"/>
    </reaction>
</comment>
<keyword evidence="4" id="KW-0963">Cytoplasm</keyword>
<dbReference type="CDD" id="cd00610">
    <property type="entry name" value="OAT_like"/>
    <property type="match status" value="1"/>
</dbReference>
<dbReference type="InterPro" id="IPR005814">
    <property type="entry name" value="Aminotrans_3"/>
</dbReference>
<feature type="binding site" evidence="4">
    <location>
        <begin position="224"/>
        <end position="227"/>
    </location>
    <ligand>
        <name>pyridoxal 5'-phosphate</name>
        <dbReference type="ChEBI" id="CHEBI:597326"/>
    </ligand>
</feature>
<keyword evidence="2 4" id="KW-0808">Transferase</keyword>
<organism evidence="5 6">
    <name type="scientific">Marinobacterium zhoushanense</name>
    <dbReference type="NCBI Taxonomy" id="1679163"/>
    <lineage>
        <taxon>Bacteria</taxon>
        <taxon>Pseudomonadati</taxon>
        <taxon>Pseudomonadota</taxon>
        <taxon>Gammaproteobacteria</taxon>
        <taxon>Oceanospirillales</taxon>
        <taxon>Oceanospirillaceae</taxon>
        <taxon>Marinobacterium</taxon>
    </lineage>
</organism>
<keyword evidence="3 4" id="KW-0663">Pyridoxal phosphate</keyword>
<comment type="miscellaneous">
    <text evidence="4">May also have succinyldiaminopimelate aminotransferase activity, thus carrying out the corresponding step in lysine biosynthesis.</text>
</comment>
<dbReference type="InterPro" id="IPR049704">
    <property type="entry name" value="Aminotrans_3_PPA_site"/>
</dbReference>
<dbReference type="Gene3D" id="3.40.640.10">
    <property type="entry name" value="Type I PLP-dependent aspartate aminotransferase-like (Major domain)"/>
    <property type="match status" value="1"/>
</dbReference>
<reference evidence="6" key="1">
    <citation type="journal article" date="2019" name="Int. J. Syst. Evol. Microbiol.">
        <title>The Global Catalogue of Microorganisms (GCM) 10K type strain sequencing project: providing services to taxonomists for standard genome sequencing and annotation.</title>
        <authorList>
            <consortium name="The Broad Institute Genomics Platform"/>
            <consortium name="The Broad Institute Genome Sequencing Center for Infectious Disease"/>
            <person name="Wu L."/>
            <person name="Ma J."/>
        </authorList>
    </citation>
    <scope>NUCLEOTIDE SEQUENCE [LARGE SCALE GENOMIC DNA]</scope>
    <source>
        <strain evidence="6">CGMCC 1.15341</strain>
    </source>
</reference>
<dbReference type="PIRSF" id="PIRSF000521">
    <property type="entry name" value="Transaminase_4ab_Lys_Orn"/>
    <property type="match status" value="1"/>
</dbReference>
<dbReference type="HAMAP" id="MF_01107">
    <property type="entry name" value="ArgD_aminotrans_3"/>
    <property type="match status" value="1"/>
</dbReference>
<dbReference type="GO" id="GO:0008483">
    <property type="term" value="F:transaminase activity"/>
    <property type="evidence" value="ECO:0007669"/>
    <property type="project" value="UniProtKB-KW"/>
</dbReference>
<evidence type="ECO:0000256" key="4">
    <source>
        <dbReference type="HAMAP-Rule" id="MF_01107"/>
    </source>
</evidence>
<evidence type="ECO:0000313" key="5">
    <source>
        <dbReference type="EMBL" id="GGB87959.1"/>
    </source>
</evidence>
<evidence type="ECO:0000256" key="1">
    <source>
        <dbReference type="ARBA" id="ARBA00022576"/>
    </source>
</evidence>
<keyword evidence="6" id="KW-1185">Reference proteome</keyword>
<dbReference type="InterPro" id="IPR050103">
    <property type="entry name" value="Class-III_PLP-dep_AT"/>
</dbReference>
<dbReference type="NCBIfam" id="NF009047">
    <property type="entry name" value="PRK12381.1"/>
    <property type="match status" value="1"/>
</dbReference>
<name>A0ABQ1K7S8_9GAMM</name>
<feature type="binding site" evidence="4">
    <location>
        <begin position="106"/>
        <end position="107"/>
    </location>
    <ligand>
        <name>pyridoxal 5'-phosphate</name>
        <dbReference type="ChEBI" id="CHEBI:597326"/>
    </ligand>
</feature>
<dbReference type="Proteomes" id="UP000629025">
    <property type="component" value="Unassembled WGS sequence"/>
</dbReference>
<dbReference type="InterPro" id="IPR015422">
    <property type="entry name" value="PyrdxlP-dep_Trfase_small"/>
</dbReference>
<dbReference type="PANTHER" id="PTHR11986">
    <property type="entry name" value="AMINOTRANSFERASE CLASS III"/>
    <property type="match status" value="1"/>
</dbReference>
<dbReference type="Gene3D" id="3.90.1150.10">
    <property type="entry name" value="Aspartate Aminotransferase, domain 1"/>
    <property type="match status" value="1"/>
</dbReference>
<comment type="subunit">
    <text evidence="4">Homodimer.</text>
</comment>
<feature type="modified residue" description="N6-(pyridoxal phosphate)lysine" evidence="4">
    <location>
        <position position="253"/>
    </location>
</feature>
<dbReference type="InterPro" id="IPR015421">
    <property type="entry name" value="PyrdxlP-dep_Trfase_major"/>
</dbReference>
<comment type="similarity">
    <text evidence="4">Belongs to the class-III pyridoxal-phosphate-dependent aminotransferase family. ArgD subfamily.</text>
</comment>
<gene>
    <name evidence="4 5" type="primary">argD</name>
    <name evidence="5" type="ORF">GCM10011352_12390</name>
</gene>
<keyword evidence="4" id="KW-0028">Amino-acid biosynthesis</keyword>
<dbReference type="PROSITE" id="PS00600">
    <property type="entry name" value="AA_TRANSFER_CLASS_3"/>
    <property type="match status" value="1"/>
</dbReference>
<accession>A0ABQ1K7S8</accession>
<protein>
    <recommendedName>
        <fullName evidence="4">Acetylornithine aminotransferase</fullName>
        <shortName evidence="4">ACOAT</shortName>
        <ecNumber evidence="4">2.6.1.11</ecNumber>
    </recommendedName>
</protein>
<dbReference type="NCBIfam" id="TIGR03246">
    <property type="entry name" value="arg_catab_astC"/>
    <property type="match status" value="1"/>
</dbReference>
<dbReference type="NCBIfam" id="TIGR00707">
    <property type="entry name" value="argD"/>
    <property type="match status" value="1"/>
</dbReference>